<feature type="transmembrane region" description="Helical" evidence="7">
    <location>
        <begin position="190"/>
        <end position="209"/>
    </location>
</feature>
<feature type="transmembrane region" description="Helical" evidence="7">
    <location>
        <begin position="344"/>
        <end position="364"/>
    </location>
</feature>
<feature type="transmembrane region" description="Helical" evidence="7">
    <location>
        <begin position="221"/>
        <end position="243"/>
    </location>
</feature>
<dbReference type="GO" id="GO:0015171">
    <property type="term" value="F:amino acid transmembrane transporter activity"/>
    <property type="evidence" value="ECO:0007669"/>
    <property type="project" value="TreeGrafter"/>
</dbReference>
<keyword evidence="6 7" id="KW-0472">Membrane</keyword>
<accession>A0A9N9M2L0</accession>
<feature type="transmembrane region" description="Helical" evidence="7">
    <location>
        <begin position="447"/>
        <end position="470"/>
    </location>
</feature>
<gene>
    <name evidence="9" type="ORF">HYALB_00004190</name>
</gene>
<dbReference type="FunFam" id="1.20.1740.10:FF:000001">
    <property type="entry name" value="Amino acid permease"/>
    <property type="match status" value="1"/>
</dbReference>
<feature type="transmembrane region" description="Helical" evidence="7">
    <location>
        <begin position="104"/>
        <end position="126"/>
    </location>
</feature>
<evidence type="ECO:0000256" key="3">
    <source>
        <dbReference type="ARBA" id="ARBA00022692"/>
    </source>
</evidence>
<keyword evidence="10" id="KW-1185">Reference proteome</keyword>
<dbReference type="OrthoDB" id="3900342at2759"/>
<evidence type="ECO:0000313" key="9">
    <source>
        <dbReference type="EMBL" id="CAG8984207.1"/>
    </source>
</evidence>
<protein>
    <recommendedName>
        <fullName evidence="8">Amino acid permease/ SLC12A domain-containing protein</fullName>
    </recommendedName>
</protein>
<dbReference type="GO" id="GO:0016020">
    <property type="term" value="C:membrane"/>
    <property type="evidence" value="ECO:0007669"/>
    <property type="project" value="UniProtKB-SubCell"/>
</dbReference>
<dbReference type="Proteomes" id="UP000701801">
    <property type="component" value="Unassembled WGS sequence"/>
</dbReference>
<comment type="caution">
    <text evidence="9">The sequence shown here is derived from an EMBL/GenBank/DDBJ whole genome shotgun (WGS) entry which is preliminary data.</text>
</comment>
<evidence type="ECO:0000256" key="1">
    <source>
        <dbReference type="ARBA" id="ARBA00004141"/>
    </source>
</evidence>
<keyword evidence="2" id="KW-0813">Transport</keyword>
<dbReference type="Pfam" id="PF00324">
    <property type="entry name" value="AA_permease"/>
    <property type="match status" value="1"/>
</dbReference>
<dbReference type="EMBL" id="CAJVRM010000753">
    <property type="protein sequence ID" value="CAG8984207.1"/>
    <property type="molecule type" value="Genomic_DNA"/>
</dbReference>
<reference evidence="9" key="1">
    <citation type="submission" date="2021-07" db="EMBL/GenBank/DDBJ databases">
        <authorList>
            <person name="Durling M."/>
        </authorList>
    </citation>
    <scope>NUCLEOTIDE SEQUENCE</scope>
</reference>
<evidence type="ECO:0000313" key="10">
    <source>
        <dbReference type="Proteomes" id="UP000701801"/>
    </source>
</evidence>
<evidence type="ECO:0000256" key="4">
    <source>
        <dbReference type="ARBA" id="ARBA00022970"/>
    </source>
</evidence>
<feature type="transmembrane region" description="Helical" evidence="7">
    <location>
        <begin position="255"/>
        <end position="274"/>
    </location>
</feature>
<sequence length="633" mass="69200">MAHAKLQFEDGLELAHYRTTESTYSSNGVNNTYGGTAGNDYGGMEVNEYGGMEAHEYGGNTRAMSPDGGYPYPDDSAEKIPNASKGHDNGMNSKLRRDLKTRQMSMIALGGALGTGLLINTCGPYLARSGPVSMLLGYGLVGVLCYSVMAGMGEMATWLPLASGFTGFATRFVDPALGFATGWTYWLEKYIVTTPNNLIASTLIIRYWFDKEGYDGPGSNPAIYVALFLVAIIAINYFGVGVFGEFEFWLSSSKVLIMLSLIMFTFIMAIAGGSNAKAPGFKYWKEPGAFAPYVATGSLGKFLGFWDVLSSAVFSFLGAELVGVTVGEAQNPRKAVPKAIKLTFFRIVFFYIVLIFLLGLNIPYDSALLLSANREGDRTVSASASPFVVAATLAGYKAIPDLINVCLLIFTFSAANSDLYISTRSLYSLAIDGNAPRIFARTNDRGVPVYALGVSSCLALLAFISVDVGYFATFQYFVSLVTIFGILTWVSILISHIFSVRARYAQIVPDTALTYVSPFGIKGSLISLIFALVILLFNGFAGFSTDPVTGEKFRWRTFVVNYIDVFIFLGMIAGYKIFMKSKILGASEADLWRGKDKIDADENEYLAREEMRMKGHKEGKWEKLYRVTLGNFF</sequence>
<evidence type="ECO:0000259" key="8">
    <source>
        <dbReference type="Pfam" id="PF00324"/>
    </source>
</evidence>
<dbReference type="PROSITE" id="PS00218">
    <property type="entry name" value="AMINO_ACID_PERMEASE_1"/>
    <property type="match status" value="1"/>
</dbReference>
<name>A0A9N9M2L0_9HELO</name>
<organism evidence="9 10">
    <name type="scientific">Hymenoscyphus albidus</name>
    <dbReference type="NCBI Taxonomy" id="595503"/>
    <lineage>
        <taxon>Eukaryota</taxon>
        <taxon>Fungi</taxon>
        <taxon>Dikarya</taxon>
        <taxon>Ascomycota</taxon>
        <taxon>Pezizomycotina</taxon>
        <taxon>Leotiomycetes</taxon>
        <taxon>Helotiales</taxon>
        <taxon>Helotiaceae</taxon>
        <taxon>Hymenoscyphus</taxon>
    </lineage>
</organism>
<dbReference type="AlphaFoldDB" id="A0A9N9M2L0"/>
<keyword evidence="4" id="KW-0029">Amino-acid transport</keyword>
<feature type="transmembrane region" description="Helical" evidence="7">
    <location>
        <begin position="132"/>
        <end position="152"/>
    </location>
</feature>
<dbReference type="PANTHER" id="PTHR43341">
    <property type="entry name" value="AMINO ACID PERMEASE"/>
    <property type="match status" value="1"/>
</dbReference>
<keyword evidence="5 7" id="KW-1133">Transmembrane helix</keyword>
<proteinExistence type="predicted"/>
<evidence type="ECO:0000256" key="6">
    <source>
        <dbReference type="ARBA" id="ARBA00023136"/>
    </source>
</evidence>
<dbReference type="Gene3D" id="1.20.1740.10">
    <property type="entry name" value="Amino acid/polyamine transporter I"/>
    <property type="match status" value="1"/>
</dbReference>
<dbReference type="InterPro" id="IPR050524">
    <property type="entry name" value="APC_YAT"/>
</dbReference>
<dbReference type="InterPro" id="IPR004840">
    <property type="entry name" value="Amino_acid_permease_CS"/>
</dbReference>
<evidence type="ECO:0000256" key="2">
    <source>
        <dbReference type="ARBA" id="ARBA00022448"/>
    </source>
</evidence>
<dbReference type="InterPro" id="IPR004841">
    <property type="entry name" value="AA-permease/SLC12A_dom"/>
</dbReference>
<dbReference type="PANTHER" id="PTHR43341:SF9">
    <property type="entry name" value="DICARBOXYLIC AMINO ACID PERMEASE"/>
    <property type="match status" value="1"/>
</dbReference>
<feature type="transmembrane region" description="Helical" evidence="7">
    <location>
        <begin position="519"/>
        <end position="539"/>
    </location>
</feature>
<evidence type="ECO:0000256" key="5">
    <source>
        <dbReference type="ARBA" id="ARBA00022989"/>
    </source>
</evidence>
<feature type="domain" description="Amino acid permease/ SLC12A" evidence="8">
    <location>
        <begin position="104"/>
        <end position="583"/>
    </location>
</feature>
<feature type="transmembrane region" description="Helical" evidence="7">
    <location>
        <begin position="559"/>
        <end position="578"/>
    </location>
</feature>
<evidence type="ECO:0000256" key="7">
    <source>
        <dbReference type="SAM" id="Phobius"/>
    </source>
</evidence>
<comment type="subcellular location">
    <subcellularLocation>
        <location evidence="1">Membrane</location>
        <topology evidence="1">Multi-pass membrane protein</topology>
    </subcellularLocation>
</comment>
<feature type="transmembrane region" description="Helical" evidence="7">
    <location>
        <begin position="476"/>
        <end position="498"/>
    </location>
</feature>
<keyword evidence="3 7" id="KW-0812">Transmembrane</keyword>